<reference evidence="2" key="1">
    <citation type="submission" date="2020-06" db="EMBL/GenBank/DDBJ databases">
        <authorList>
            <person name="Li T."/>
            <person name="Hu X."/>
            <person name="Zhang T."/>
            <person name="Song X."/>
            <person name="Zhang H."/>
            <person name="Dai N."/>
            <person name="Sheng W."/>
            <person name="Hou X."/>
            <person name="Wei L."/>
        </authorList>
    </citation>
    <scope>NUCLEOTIDE SEQUENCE</scope>
    <source>
        <strain evidence="2">KEN8</strain>
        <tissue evidence="2">Leaf</tissue>
    </source>
</reference>
<comment type="caution">
    <text evidence="2">The sequence shown here is derived from an EMBL/GenBank/DDBJ whole genome shotgun (WGS) entry which is preliminary data.</text>
</comment>
<dbReference type="EMBL" id="JACGWM010000005">
    <property type="protein sequence ID" value="KAL0371611.1"/>
    <property type="molecule type" value="Genomic_DNA"/>
</dbReference>
<dbReference type="InterPro" id="IPR021864">
    <property type="entry name" value="DUF3475"/>
</dbReference>
<reference evidence="2" key="2">
    <citation type="journal article" date="2024" name="Plant">
        <title>Genomic evolution and insights into agronomic trait innovations of Sesamum species.</title>
        <authorList>
            <person name="Miao H."/>
            <person name="Wang L."/>
            <person name="Qu L."/>
            <person name="Liu H."/>
            <person name="Sun Y."/>
            <person name="Le M."/>
            <person name="Wang Q."/>
            <person name="Wei S."/>
            <person name="Zheng Y."/>
            <person name="Lin W."/>
            <person name="Duan Y."/>
            <person name="Cao H."/>
            <person name="Xiong S."/>
            <person name="Wang X."/>
            <person name="Wei L."/>
            <person name="Li C."/>
            <person name="Ma Q."/>
            <person name="Ju M."/>
            <person name="Zhao R."/>
            <person name="Li G."/>
            <person name="Mu C."/>
            <person name="Tian Q."/>
            <person name="Mei H."/>
            <person name="Zhang T."/>
            <person name="Gao T."/>
            <person name="Zhang H."/>
        </authorList>
    </citation>
    <scope>NUCLEOTIDE SEQUENCE</scope>
    <source>
        <strain evidence="2">KEN8</strain>
    </source>
</reference>
<feature type="domain" description="DUF3475" evidence="1">
    <location>
        <begin position="37"/>
        <end position="93"/>
    </location>
</feature>
<proteinExistence type="predicted"/>
<dbReference type="Pfam" id="PF11961">
    <property type="entry name" value="DUF3475"/>
    <property type="match status" value="1"/>
</dbReference>
<gene>
    <name evidence="2" type="ORF">Scaly_0842700</name>
</gene>
<evidence type="ECO:0000313" key="2">
    <source>
        <dbReference type="EMBL" id="KAL0371611.1"/>
    </source>
</evidence>
<dbReference type="AlphaFoldDB" id="A0AAW2QUY6"/>
<protein>
    <recommendedName>
        <fullName evidence="1">DUF3475 domain-containing protein</fullName>
    </recommendedName>
</protein>
<dbReference type="PANTHER" id="PTHR31371:SF14">
    <property type="entry name" value="SIMILARITY TO UNKNOWN PROTEIN"/>
    <property type="match status" value="1"/>
</dbReference>
<accession>A0AAW2QUY6</accession>
<dbReference type="PANTHER" id="PTHR31371">
    <property type="entry name" value="BNAC09G50660D PROTEIN"/>
    <property type="match status" value="1"/>
</dbReference>
<name>A0AAW2QUY6_9LAMI</name>
<organism evidence="2">
    <name type="scientific">Sesamum calycinum</name>
    <dbReference type="NCBI Taxonomy" id="2727403"/>
    <lineage>
        <taxon>Eukaryota</taxon>
        <taxon>Viridiplantae</taxon>
        <taxon>Streptophyta</taxon>
        <taxon>Embryophyta</taxon>
        <taxon>Tracheophyta</taxon>
        <taxon>Spermatophyta</taxon>
        <taxon>Magnoliopsida</taxon>
        <taxon>eudicotyledons</taxon>
        <taxon>Gunneridae</taxon>
        <taxon>Pentapetalae</taxon>
        <taxon>asterids</taxon>
        <taxon>lamiids</taxon>
        <taxon>Lamiales</taxon>
        <taxon>Pedaliaceae</taxon>
        <taxon>Sesamum</taxon>
    </lineage>
</organism>
<evidence type="ECO:0000259" key="1">
    <source>
        <dbReference type="Pfam" id="PF11961"/>
    </source>
</evidence>
<sequence length="292" mass="32634">MAWLVKVKKTISHGFDSVRSTPPTTKKVVIKKSNVGVLAFEIAGLMSKLLHLWQSLSDKSVARLRGESVCLEGVRKIVSNDDAFLLGLACAELVENLRLVAKSISRISKKCEDSTLRSFERLFDEFANSGRDPNNWLLGSKEMESKTKKMDRFVTTTATLHREMDELVVLENGLKKSLQSKDNDAAIKEKKIIELQQKILWQRQEVKYLKEKSLWCRSFDTVTSLLARSVFTILARIKLVFGVGHGFPTSLPRSLSASALVYPSENPNTCAFVSGPLMKNPQISNLAKDSSS</sequence>
<dbReference type="GO" id="GO:0045927">
    <property type="term" value="P:positive regulation of growth"/>
    <property type="evidence" value="ECO:0007669"/>
    <property type="project" value="InterPro"/>
</dbReference>